<dbReference type="AlphaFoldDB" id="A0A7W6WC11"/>
<dbReference type="PANTHER" id="PTHR37813:SF1">
    <property type="entry name" value="FELS-2 PROPHAGE PROTEIN"/>
    <property type="match status" value="1"/>
</dbReference>
<dbReference type="RefSeq" id="WP_184048720.1">
    <property type="nucleotide sequence ID" value="NZ_JACIGK010000050.1"/>
</dbReference>
<proteinExistence type="predicted"/>
<sequence>MADLNLKIALAAIDNATAPLRRVREAARQMSGGARAAAERLGTLERSAEQLTAFRTLRAKTRQNTRALADLEDELTGAREKLARVTQETNGSGRAFQRATQHVAFLEKKEAGLIKRTHGLQKAMAHAGEALRDAGVDTEHASAETRRLSADMARATRHANALAGIEAHFDRIRRAAGGAALAAGAVSGRLSGLVGATGLGGLIGGGLASAGLGSMVQGFADAGREIDLWSRRLGVGATALQSLIAVGGRFGIEQDAMIDGLKELSLRADEFAAAGAGEGAEAFQRLGLTRDQLTATKGDTEALFELVRGEMEGIQDVAARQRIADELFGGAAAEQMVEMLTTSTDELRRMRAEAEASGQILPAEDIARARSLSDGLRRLTGQLSGLSKTIAARLAPVLTPLIRQLGDWIAANRDLIATQIGSVVERLTAALDRVDWSGVLEGLRAFGARVGRVVEAIGGWDNAIIAVIATMNAGLIGSVVTLGAKLVSLASSALPAVIGGVRALSAALMTNPILAVIGGIAFGAYAIYANWDRIGAWFTAKMDRVRAAFDRGLGSGLWTMLKELNPWRLIADAWDGLFDWLFGIDLSGLVSRWFGPVLGAAGGLAGALLAPLDAVRAAFDRGLGAGLWAALTKTSPWALVRGAWEGLFEWLFGIDLSGLADRLFAPVRQALDDMLAGFRNLLPDWALDSLGLGPSSDADDETPANPDAGAPPTRPTLPGRFASREPYADGRPSITRPANDDTPPVRIVETAPGVAAAAQAAGATTAVDSHDTYQITVHAPPGLDAQEVARLVRAELDARDADRRSAARAHLYDGVR</sequence>
<evidence type="ECO:0000313" key="3">
    <source>
        <dbReference type="Proteomes" id="UP000554286"/>
    </source>
</evidence>
<comment type="caution">
    <text evidence="2">The sequence shown here is derived from an EMBL/GenBank/DDBJ whole genome shotgun (WGS) entry which is preliminary data.</text>
</comment>
<evidence type="ECO:0000256" key="1">
    <source>
        <dbReference type="SAM" id="MobiDB-lite"/>
    </source>
</evidence>
<reference evidence="2 3" key="1">
    <citation type="submission" date="2020-08" db="EMBL/GenBank/DDBJ databases">
        <title>Genome sequencing of Purple Non-Sulfur Bacteria from various extreme environments.</title>
        <authorList>
            <person name="Mayer M."/>
        </authorList>
    </citation>
    <scope>NUCLEOTIDE SEQUENCE [LARGE SCALE GENOMIC DNA]</scope>
    <source>
        <strain evidence="2 3">JA131</strain>
    </source>
</reference>
<feature type="region of interest" description="Disordered" evidence="1">
    <location>
        <begin position="692"/>
        <end position="746"/>
    </location>
</feature>
<dbReference type="EMBL" id="JACIGK010000050">
    <property type="protein sequence ID" value="MBB4268112.1"/>
    <property type="molecule type" value="Genomic_DNA"/>
</dbReference>
<accession>A0A7W6WC11</accession>
<gene>
    <name evidence="2" type="ORF">GGD89_003767</name>
</gene>
<keyword evidence="3" id="KW-1185">Reference proteome</keyword>
<dbReference type="PANTHER" id="PTHR37813">
    <property type="entry name" value="FELS-2 PROPHAGE PROTEIN"/>
    <property type="match status" value="1"/>
</dbReference>
<evidence type="ECO:0000313" key="2">
    <source>
        <dbReference type="EMBL" id="MBB4268112.1"/>
    </source>
</evidence>
<organism evidence="2 3">
    <name type="scientific">Roseospira visakhapatnamensis</name>
    <dbReference type="NCBI Taxonomy" id="390880"/>
    <lineage>
        <taxon>Bacteria</taxon>
        <taxon>Pseudomonadati</taxon>
        <taxon>Pseudomonadota</taxon>
        <taxon>Alphaproteobacteria</taxon>
        <taxon>Rhodospirillales</taxon>
        <taxon>Rhodospirillaceae</taxon>
        <taxon>Roseospira</taxon>
    </lineage>
</organism>
<dbReference type="Proteomes" id="UP000554286">
    <property type="component" value="Unassembled WGS sequence"/>
</dbReference>
<name>A0A7W6WC11_9PROT</name>
<protein>
    <submittedName>
        <fullName evidence="2">Putative nucleic acid-binding Zn-ribbon protein</fullName>
    </submittedName>
</protein>